<feature type="transmembrane region" description="Helical" evidence="1">
    <location>
        <begin position="41"/>
        <end position="59"/>
    </location>
</feature>
<keyword evidence="4" id="KW-1185">Reference proteome</keyword>
<dbReference type="Pfam" id="PF09990">
    <property type="entry name" value="DUF2231"/>
    <property type="match status" value="1"/>
</dbReference>
<protein>
    <recommendedName>
        <fullName evidence="2">DUF2231 domain-containing protein</fullName>
    </recommendedName>
</protein>
<keyword evidence="1" id="KW-0472">Membrane</keyword>
<evidence type="ECO:0000259" key="2">
    <source>
        <dbReference type="Pfam" id="PF09990"/>
    </source>
</evidence>
<proteinExistence type="predicted"/>
<dbReference type="EMBL" id="VIFX01000015">
    <property type="protein sequence ID" value="TQR86046.1"/>
    <property type="molecule type" value="Genomic_DNA"/>
</dbReference>
<keyword evidence="1" id="KW-0812">Transmembrane</keyword>
<dbReference type="Proteomes" id="UP000315759">
    <property type="component" value="Unassembled WGS sequence"/>
</dbReference>
<feature type="transmembrane region" description="Helical" evidence="1">
    <location>
        <begin position="86"/>
        <end position="107"/>
    </location>
</feature>
<organism evidence="3 4">
    <name type="scientific">Mycolicibacterium hodleri</name>
    <dbReference type="NCBI Taxonomy" id="49897"/>
    <lineage>
        <taxon>Bacteria</taxon>
        <taxon>Bacillati</taxon>
        <taxon>Actinomycetota</taxon>
        <taxon>Actinomycetes</taxon>
        <taxon>Mycobacteriales</taxon>
        <taxon>Mycobacteriaceae</taxon>
        <taxon>Mycolicibacterium</taxon>
    </lineage>
</organism>
<accession>A0A544W1C1</accession>
<feature type="domain" description="DUF2231" evidence="2">
    <location>
        <begin position="6"/>
        <end position="150"/>
    </location>
</feature>
<sequence length="153" mass="16103">MTTIAGLPAHALLVHAIVVLAPLVALLEILCGFWPAARRRLVWLVLALAAVTTVLTPITTEAGEWLLKSGGQPRPILLEHAERGDWMIYFSVALLVVAVAQAVLHVLEGRSDAPRKVATVVVAVVALVVGVSSIVTVVRIGDAGAQAVWGERG</sequence>
<evidence type="ECO:0000256" key="1">
    <source>
        <dbReference type="SAM" id="Phobius"/>
    </source>
</evidence>
<dbReference type="RefSeq" id="WP_142552572.1">
    <property type="nucleotide sequence ID" value="NZ_VIFX01000015.1"/>
</dbReference>
<comment type="caution">
    <text evidence="3">The sequence shown here is derived from an EMBL/GenBank/DDBJ whole genome shotgun (WGS) entry which is preliminary data.</text>
</comment>
<feature type="transmembrane region" description="Helical" evidence="1">
    <location>
        <begin position="119"/>
        <end position="140"/>
    </location>
</feature>
<dbReference type="AlphaFoldDB" id="A0A544W1C1"/>
<reference evidence="3 4" key="1">
    <citation type="submission" date="2018-10" db="EMBL/GenBank/DDBJ databases">
        <title>Draft genome of Mycobacterium hodleri strain B.</title>
        <authorList>
            <person name="Amande T.J."/>
            <person name="Mcgenity T.J."/>
        </authorList>
    </citation>
    <scope>NUCLEOTIDE SEQUENCE [LARGE SCALE GENOMIC DNA]</scope>
    <source>
        <strain evidence="3 4">B</strain>
    </source>
</reference>
<evidence type="ECO:0000313" key="3">
    <source>
        <dbReference type="EMBL" id="TQR86046.1"/>
    </source>
</evidence>
<dbReference type="InterPro" id="IPR019251">
    <property type="entry name" value="DUF2231_TM"/>
</dbReference>
<name>A0A544W1C1_9MYCO</name>
<keyword evidence="1" id="KW-1133">Transmembrane helix</keyword>
<evidence type="ECO:0000313" key="4">
    <source>
        <dbReference type="Proteomes" id="UP000315759"/>
    </source>
</evidence>
<feature type="transmembrane region" description="Helical" evidence="1">
    <location>
        <begin position="12"/>
        <end position="34"/>
    </location>
</feature>
<gene>
    <name evidence="3" type="ORF">D8S82_13425</name>
</gene>